<dbReference type="EMBL" id="JAHLQO010000001">
    <property type="protein sequence ID" value="MBU5668482.1"/>
    <property type="molecule type" value="Genomic_DNA"/>
</dbReference>
<comment type="caution">
    <text evidence="2">The sequence shown here is derived from an EMBL/GenBank/DDBJ whole genome shotgun (WGS) entry which is preliminary data.</text>
</comment>
<feature type="transmembrane region" description="Helical" evidence="1">
    <location>
        <begin position="161"/>
        <end position="182"/>
    </location>
</feature>
<name>A0ABS6FE69_9FIRM</name>
<accession>A0ABS6FE69</accession>
<dbReference type="RefSeq" id="WP_216548250.1">
    <property type="nucleotide sequence ID" value="NZ_JAHLQO010000001.1"/>
</dbReference>
<evidence type="ECO:0008006" key="4">
    <source>
        <dbReference type="Google" id="ProtNLM"/>
    </source>
</evidence>
<organism evidence="2 3">
    <name type="scientific">Peptoniphilus ovalis</name>
    <dbReference type="NCBI Taxonomy" id="2841503"/>
    <lineage>
        <taxon>Bacteria</taxon>
        <taxon>Bacillati</taxon>
        <taxon>Bacillota</taxon>
        <taxon>Tissierellia</taxon>
        <taxon>Tissierellales</taxon>
        <taxon>Peptoniphilaceae</taxon>
        <taxon>Peptoniphilus</taxon>
    </lineage>
</organism>
<dbReference type="InterPro" id="IPR038750">
    <property type="entry name" value="YczE/YyaS-like"/>
</dbReference>
<feature type="transmembrane region" description="Helical" evidence="1">
    <location>
        <begin position="108"/>
        <end position="130"/>
    </location>
</feature>
<protein>
    <recommendedName>
        <fullName evidence="4">BCR, YitT family</fullName>
    </recommendedName>
</protein>
<keyword evidence="3" id="KW-1185">Reference proteome</keyword>
<evidence type="ECO:0000313" key="3">
    <source>
        <dbReference type="Proteomes" id="UP000783742"/>
    </source>
</evidence>
<dbReference type="PANTHER" id="PTHR40078">
    <property type="entry name" value="INTEGRAL MEMBRANE PROTEIN-RELATED"/>
    <property type="match status" value="1"/>
</dbReference>
<sequence length="217" mass="24294">MNLKKLLIKSIVYIVGLFVMALGVSFSINSGLGISPINSIPYVLNLSFGFDLGHMITFIFGLILVLQILILRSEFKIYNLSQIIFSYLFGFFTDFTKNLIGDFTIPSYFGSLILLLISIILIALGLTTYVSTKLINMPIEGFVEAIKYKYLPQKSFGDIKIVIDVSMVIIAIILSFVFLGRLEGIREGTVLSAIFVGFFVKIFSKIIIPFEEKLESL</sequence>
<reference evidence="2 3" key="1">
    <citation type="submission" date="2021-06" db="EMBL/GenBank/DDBJ databases">
        <authorList>
            <person name="Sun Q."/>
            <person name="Li D."/>
        </authorList>
    </citation>
    <scope>NUCLEOTIDE SEQUENCE [LARGE SCALE GENOMIC DNA]</scope>
    <source>
        <strain evidence="2 3">MSJ-1</strain>
    </source>
</reference>
<keyword evidence="1" id="KW-0812">Transmembrane</keyword>
<feature type="transmembrane region" description="Helical" evidence="1">
    <location>
        <begin position="52"/>
        <end position="70"/>
    </location>
</feature>
<keyword evidence="1" id="KW-1133">Transmembrane helix</keyword>
<dbReference type="Proteomes" id="UP000783742">
    <property type="component" value="Unassembled WGS sequence"/>
</dbReference>
<feature type="transmembrane region" description="Helical" evidence="1">
    <location>
        <begin position="12"/>
        <end position="32"/>
    </location>
</feature>
<feature type="transmembrane region" description="Helical" evidence="1">
    <location>
        <begin position="77"/>
        <end position="96"/>
    </location>
</feature>
<proteinExistence type="predicted"/>
<dbReference type="PANTHER" id="PTHR40078:SF1">
    <property type="entry name" value="INTEGRAL MEMBRANE PROTEIN"/>
    <property type="match status" value="1"/>
</dbReference>
<evidence type="ECO:0000313" key="2">
    <source>
        <dbReference type="EMBL" id="MBU5668482.1"/>
    </source>
</evidence>
<feature type="transmembrane region" description="Helical" evidence="1">
    <location>
        <begin position="188"/>
        <end position="208"/>
    </location>
</feature>
<evidence type="ECO:0000256" key="1">
    <source>
        <dbReference type="SAM" id="Phobius"/>
    </source>
</evidence>
<gene>
    <name evidence="2" type="ORF">KQI68_01370</name>
</gene>
<dbReference type="Pfam" id="PF19700">
    <property type="entry name" value="DUF6198"/>
    <property type="match status" value="1"/>
</dbReference>
<keyword evidence="1" id="KW-0472">Membrane</keyword>